<sequence length="428" mass="44911">MDKPGDFLIEEIKSAPCSIRRALSSAREASRALARRIAESGAVAFIGSGSSYNAALPASWLLRQRGFPAWVLQACEVKEFGLGLTGAVVPVLISVSGEGEDIIGAATSIVNSGSPMPGVVCNTPGASLISFAREKLMLDAGPQRAEAATHTFLASMAALLQLALDVLEEAGAGGFRPGCSGATECPGSAPLSPVRDAPEPGAAGEKARKDELGKMRENLGRLPGIIEGVLKRSLETIPVAADFLSGRGLKNLAIVGFGPGYAACLDGALKIKEVAQVFAEAHEGDNVLHGPAYPIVYHKIPVVILGSTVAEQAGKRLGRFFSQLGCRTVLLERRCPPGPCVSEIETRFEMVDEGGVSSTGDITRKNAGYNDYLDIGIYDEEIPEVMVPFAGSVPLQLLAYELGKRLGLDVDTPPTKASQIQALARCSR</sequence>
<dbReference type="PROSITE" id="PS51464">
    <property type="entry name" value="SIS"/>
    <property type="match status" value="1"/>
</dbReference>
<protein>
    <recommendedName>
        <fullName evidence="3">Glutamine--fructose-6-phosphate aminotransferase [isomerizing]</fullName>
        <ecNumber evidence="2">2.6.1.16</ecNumber>
    </recommendedName>
</protein>
<organism evidence="6">
    <name type="scientific">Candidatus Fermentithermobacillus carboniphilus</name>
    <dbReference type="NCBI Taxonomy" id="3085328"/>
    <lineage>
        <taxon>Bacteria</taxon>
        <taxon>Bacillati</taxon>
        <taxon>Bacillota</taxon>
        <taxon>Candidatus Fermentithermobacillia</taxon>
        <taxon>Candidatus Fermentithermobacillales</taxon>
        <taxon>Candidatus Fermentithermobacillaceae</taxon>
        <taxon>Candidatus Fermentithermobacillus</taxon>
    </lineage>
</organism>
<accession>A0AAT9LDC5</accession>
<evidence type="ECO:0000259" key="5">
    <source>
        <dbReference type="PROSITE" id="PS51464"/>
    </source>
</evidence>
<dbReference type="InterPro" id="IPR001347">
    <property type="entry name" value="SIS_dom"/>
</dbReference>
<dbReference type="GO" id="GO:0006002">
    <property type="term" value="P:fructose 6-phosphate metabolic process"/>
    <property type="evidence" value="ECO:0007669"/>
    <property type="project" value="TreeGrafter"/>
</dbReference>
<dbReference type="SUPFAM" id="SSF53697">
    <property type="entry name" value="SIS domain"/>
    <property type="match status" value="1"/>
</dbReference>
<reference evidence="6" key="2">
    <citation type="journal article" date="2023" name="Biology">
        <title>Prokaryotic Life Associated with Coal-Fire Gas Vents Revealed by Metagenomics.</title>
        <authorList>
            <person name="Kadnikov V.V."/>
            <person name="Mardanov A.V."/>
            <person name="Beletsky A.V."/>
            <person name="Karnachuk O.V."/>
            <person name="Ravin N.V."/>
        </authorList>
    </citation>
    <scope>NUCLEOTIDE SEQUENCE</scope>
    <source>
        <strain evidence="6">Bu02</strain>
    </source>
</reference>
<feature type="region of interest" description="Disordered" evidence="4">
    <location>
        <begin position="186"/>
        <end position="212"/>
    </location>
</feature>
<dbReference type="KEGG" id="fcz:IMF26_09870"/>
<evidence type="ECO:0000256" key="1">
    <source>
        <dbReference type="ARBA" id="ARBA00001031"/>
    </source>
</evidence>
<dbReference type="GO" id="GO:0004360">
    <property type="term" value="F:glutamine-fructose-6-phosphate transaminase (isomerizing) activity"/>
    <property type="evidence" value="ECO:0007669"/>
    <property type="project" value="UniProtKB-EC"/>
</dbReference>
<dbReference type="Gene3D" id="3.40.50.10490">
    <property type="entry name" value="Glucose-6-phosphate isomerase like protein, domain 1"/>
    <property type="match status" value="2"/>
</dbReference>
<comment type="catalytic activity">
    <reaction evidence="1">
        <text>D-fructose 6-phosphate + L-glutamine = D-glucosamine 6-phosphate + L-glutamate</text>
        <dbReference type="Rhea" id="RHEA:13237"/>
        <dbReference type="ChEBI" id="CHEBI:29985"/>
        <dbReference type="ChEBI" id="CHEBI:58359"/>
        <dbReference type="ChEBI" id="CHEBI:58725"/>
        <dbReference type="ChEBI" id="CHEBI:61527"/>
        <dbReference type="EC" id="2.6.1.16"/>
    </reaction>
</comment>
<dbReference type="EMBL" id="CP062796">
    <property type="protein sequence ID" value="QUL98317.1"/>
    <property type="molecule type" value="Genomic_DNA"/>
</dbReference>
<evidence type="ECO:0000256" key="4">
    <source>
        <dbReference type="SAM" id="MobiDB-lite"/>
    </source>
</evidence>
<proteinExistence type="predicted"/>
<dbReference type="AlphaFoldDB" id="A0AAT9LDC5"/>
<dbReference type="GO" id="GO:0006487">
    <property type="term" value="P:protein N-linked glycosylation"/>
    <property type="evidence" value="ECO:0007669"/>
    <property type="project" value="TreeGrafter"/>
</dbReference>
<evidence type="ECO:0000256" key="3">
    <source>
        <dbReference type="ARBA" id="ARBA00016090"/>
    </source>
</evidence>
<gene>
    <name evidence="6" type="ORF">IMF26_09870</name>
</gene>
<dbReference type="GO" id="GO:0006047">
    <property type="term" value="P:UDP-N-acetylglucosamine metabolic process"/>
    <property type="evidence" value="ECO:0007669"/>
    <property type="project" value="TreeGrafter"/>
</dbReference>
<feature type="domain" description="SIS" evidence="5">
    <location>
        <begin position="33"/>
        <end position="177"/>
    </location>
</feature>
<dbReference type="PANTHER" id="PTHR10937">
    <property type="entry name" value="GLUCOSAMINE--FRUCTOSE-6-PHOSPHATE AMINOTRANSFERASE, ISOMERIZING"/>
    <property type="match status" value="1"/>
</dbReference>
<dbReference type="InterPro" id="IPR046348">
    <property type="entry name" value="SIS_dom_sf"/>
</dbReference>
<dbReference type="PANTHER" id="PTHR10937:SF0">
    <property type="entry name" value="GLUTAMINE--FRUCTOSE-6-PHOSPHATE TRANSAMINASE (ISOMERIZING)"/>
    <property type="match status" value="1"/>
</dbReference>
<dbReference type="GO" id="GO:0097367">
    <property type="term" value="F:carbohydrate derivative binding"/>
    <property type="evidence" value="ECO:0007669"/>
    <property type="project" value="InterPro"/>
</dbReference>
<dbReference type="Pfam" id="PF01380">
    <property type="entry name" value="SIS"/>
    <property type="match status" value="1"/>
</dbReference>
<reference evidence="6" key="1">
    <citation type="submission" date="2020-10" db="EMBL/GenBank/DDBJ databases">
        <authorList>
            <person name="Kadnikov V."/>
            <person name="Beletsky A.V."/>
            <person name="Mardanov A.V."/>
            <person name="Karnachuk O.V."/>
            <person name="Ravin N.V."/>
        </authorList>
    </citation>
    <scope>NUCLEOTIDE SEQUENCE</scope>
    <source>
        <strain evidence="6">Bu02</strain>
    </source>
</reference>
<name>A0AAT9LDC5_9FIRM</name>
<evidence type="ECO:0000256" key="2">
    <source>
        <dbReference type="ARBA" id="ARBA00012916"/>
    </source>
</evidence>
<evidence type="ECO:0000313" key="6">
    <source>
        <dbReference type="EMBL" id="QUL98317.1"/>
    </source>
</evidence>
<dbReference type="EC" id="2.6.1.16" evidence="2"/>